<reference evidence="3" key="2">
    <citation type="journal article" date="2021" name="PeerJ">
        <title>Extensive microbial diversity within the chicken gut microbiome revealed by metagenomics and culture.</title>
        <authorList>
            <person name="Gilroy R."/>
            <person name="Ravi A."/>
            <person name="Getino M."/>
            <person name="Pursley I."/>
            <person name="Horton D.L."/>
            <person name="Alikhan N.F."/>
            <person name="Baker D."/>
            <person name="Gharbi K."/>
            <person name="Hall N."/>
            <person name="Watson M."/>
            <person name="Adriaenssens E.M."/>
            <person name="Foster-Nyarko E."/>
            <person name="Jarju S."/>
            <person name="Secka A."/>
            <person name="Antonio M."/>
            <person name="Oren A."/>
            <person name="Chaudhuri R.R."/>
            <person name="La Ragione R."/>
            <person name="Hildebrand F."/>
            <person name="Pallen M.J."/>
        </authorList>
    </citation>
    <scope>NUCLEOTIDE SEQUENCE</scope>
    <source>
        <strain evidence="3">F1-3629</strain>
    </source>
</reference>
<evidence type="ECO:0000256" key="2">
    <source>
        <dbReference type="SAM" id="SignalP"/>
    </source>
</evidence>
<dbReference type="Gene3D" id="2.60.40.10">
    <property type="entry name" value="Immunoglobulins"/>
    <property type="match status" value="1"/>
</dbReference>
<organism evidence="3 4">
    <name type="scientific">Candidatus Cryptobacteroides gallistercoris</name>
    <dbReference type="NCBI Taxonomy" id="2840765"/>
    <lineage>
        <taxon>Bacteria</taxon>
        <taxon>Pseudomonadati</taxon>
        <taxon>Bacteroidota</taxon>
        <taxon>Bacteroidia</taxon>
        <taxon>Bacteroidales</taxon>
        <taxon>Candidatus Cryptobacteroides</taxon>
    </lineage>
</organism>
<evidence type="ECO:0000313" key="4">
    <source>
        <dbReference type="Proteomes" id="UP000771749"/>
    </source>
</evidence>
<dbReference type="AlphaFoldDB" id="A0A940IFQ9"/>
<gene>
    <name evidence="3" type="ORF">IAC07_00445</name>
</gene>
<dbReference type="PROSITE" id="PS51257">
    <property type="entry name" value="PROKAR_LIPOPROTEIN"/>
    <property type="match status" value="1"/>
</dbReference>
<protein>
    <submittedName>
        <fullName evidence="3">BACON domain-containing protein</fullName>
    </submittedName>
</protein>
<keyword evidence="2" id="KW-0732">Signal</keyword>
<name>A0A940IFQ9_9BACT</name>
<feature type="signal peptide" evidence="2">
    <location>
        <begin position="1"/>
        <end position="15"/>
    </location>
</feature>
<feature type="region of interest" description="Disordered" evidence="1">
    <location>
        <begin position="22"/>
        <end position="48"/>
    </location>
</feature>
<dbReference type="InterPro" id="IPR013783">
    <property type="entry name" value="Ig-like_fold"/>
</dbReference>
<feature type="chain" id="PRO_5037613326" evidence="2">
    <location>
        <begin position="16"/>
        <end position="74"/>
    </location>
</feature>
<accession>A0A940IFQ9</accession>
<feature type="compositionally biased region" description="Basic and acidic residues" evidence="1">
    <location>
        <begin position="27"/>
        <end position="39"/>
    </location>
</feature>
<dbReference type="EMBL" id="JADIMJ010000008">
    <property type="protein sequence ID" value="MBO8453174.1"/>
    <property type="molecule type" value="Genomic_DNA"/>
</dbReference>
<dbReference type="Proteomes" id="UP000771749">
    <property type="component" value="Unassembled WGS sequence"/>
</dbReference>
<reference evidence="3" key="1">
    <citation type="submission" date="2020-10" db="EMBL/GenBank/DDBJ databases">
        <authorList>
            <person name="Gilroy R."/>
        </authorList>
    </citation>
    <scope>NUCLEOTIDE SEQUENCE</scope>
    <source>
        <strain evidence="3">F1-3629</strain>
    </source>
</reference>
<sequence length="74" mass="7854">MKKIFLFAAALFAFAACEETPVDNTPEGDKISIAPEKKTFSPQGGSQQVVVTSTGDWTLTAEDAGDWISADLTS</sequence>
<comment type="caution">
    <text evidence="3">The sequence shown here is derived from an EMBL/GenBank/DDBJ whole genome shotgun (WGS) entry which is preliminary data.</text>
</comment>
<proteinExistence type="predicted"/>
<evidence type="ECO:0000256" key="1">
    <source>
        <dbReference type="SAM" id="MobiDB-lite"/>
    </source>
</evidence>
<feature type="non-terminal residue" evidence="3">
    <location>
        <position position="74"/>
    </location>
</feature>
<evidence type="ECO:0000313" key="3">
    <source>
        <dbReference type="EMBL" id="MBO8453174.1"/>
    </source>
</evidence>